<dbReference type="PANTHER" id="PTHR48070">
    <property type="entry name" value="ESTERASE OVCA2"/>
    <property type="match status" value="1"/>
</dbReference>
<dbReference type="Pfam" id="PF03959">
    <property type="entry name" value="FSH1"/>
    <property type="match status" value="1"/>
</dbReference>
<feature type="domain" description="Serine hydrolase" evidence="2">
    <location>
        <begin position="3"/>
        <end position="254"/>
    </location>
</feature>
<dbReference type="AlphaFoldDB" id="A0A4U6X764"/>
<organism evidence="3 4">
    <name type="scientific">Colletotrichum tanaceti</name>
    <dbReference type="NCBI Taxonomy" id="1306861"/>
    <lineage>
        <taxon>Eukaryota</taxon>
        <taxon>Fungi</taxon>
        <taxon>Dikarya</taxon>
        <taxon>Ascomycota</taxon>
        <taxon>Pezizomycotina</taxon>
        <taxon>Sordariomycetes</taxon>
        <taxon>Hypocreomycetidae</taxon>
        <taxon>Glomerellales</taxon>
        <taxon>Glomerellaceae</taxon>
        <taxon>Colletotrichum</taxon>
        <taxon>Colletotrichum destructivum species complex</taxon>
    </lineage>
</organism>
<evidence type="ECO:0000313" key="4">
    <source>
        <dbReference type="Proteomes" id="UP000310108"/>
    </source>
</evidence>
<keyword evidence="1" id="KW-0378">Hydrolase</keyword>
<protein>
    <recommendedName>
        <fullName evidence="2">Serine hydrolase domain-containing protein</fullName>
    </recommendedName>
</protein>
<dbReference type="PANTHER" id="PTHR48070:SF4">
    <property type="entry name" value="ESTERASE ALNB"/>
    <property type="match status" value="1"/>
</dbReference>
<dbReference type="GO" id="GO:0005737">
    <property type="term" value="C:cytoplasm"/>
    <property type="evidence" value="ECO:0007669"/>
    <property type="project" value="TreeGrafter"/>
</dbReference>
<dbReference type="InterPro" id="IPR005645">
    <property type="entry name" value="FSH-like_dom"/>
</dbReference>
<evidence type="ECO:0000256" key="1">
    <source>
        <dbReference type="ARBA" id="ARBA00022801"/>
    </source>
</evidence>
<comment type="caution">
    <text evidence="3">The sequence shown here is derived from an EMBL/GenBank/DDBJ whole genome shotgun (WGS) entry which is preliminary data.</text>
</comment>
<dbReference type="GO" id="GO:0016787">
    <property type="term" value="F:hydrolase activity"/>
    <property type="evidence" value="ECO:0007669"/>
    <property type="project" value="UniProtKB-KW"/>
</dbReference>
<reference evidence="3 4" key="1">
    <citation type="journal article" date="2019" name="PLoS ONE">
        <title>Comparative genome analysis indicates high evolutionary potential of pathogenicity genes in Colletotrichum tanaceti.</title>
        <authorList>
            <person name="Lelwala R.V."/>
            <person name="Korhonen P.K."/>
            <person name="Young N.D."/>
            <person name="Scott J.B."/>
            <person name="Ades P.A."/>
            <person name="Gasser R.B."/>
            <person name="Taylor P.W.J."/>
        </authorList>
    </citation>
    <scope>NUCLEOTIDE SEQUENCE [LARGE SCALE GENOMIC DNA]</scope>
    <source>
        <strain evidence="3">BRIP57314</strain>
    </source>
</reference>
<dbReference type="Proteomes" id="UP000310108">
    <property type="component" value="Unassembled WGS sequence"/>
</dbReference>
<evidence type="ECO:0000259" key="2">
    <source>
        <dbReference type="Pfam" id="PF03959"/>
    </source>
</evidence>
<gene>
    <name evidence="3" type="ORF">CTA1_2372</name>
</gene>
<keyword evidence="4" id="KW-1185">Reference proteome</keyword>
<dbReference type="InterPro" id="IPR050593">
    <property type="entry name" value="LovG"/>
</dbReference>
<dbReference type="InterPro" id="IPR029058">
    <property type="entry name" value="AB_hydrolase_fold"/>
</dbReference>
<dbReference type="SUPFAM" id="SSF53474">
    <property type="entry name" value="alpha/beta-Hydrolases"/>
    <property type="match status" value="1"/>
</dbReference>
<evidence type="ECO:0000313" key="3">
    <source>
        <dbReference type="EMBL" id="TKW51308.1"/>
    </source>
</evidence>
<dbReference type="Gene3D" id="3.40.50.1820">
    <property type="entry name" value="alpha/beta hydrolase"/>
    <property type="match status" value="1"/>
</dbReference>
<dbReference type="GO" id="GO:0005634">
    <property type="term" value="C:nucleus"/>
    <property type="evidence" value="ECO:0007669"/>
    <property type="project" value="TreeGrafter"/>
</dbReference>
<accession>A0A4U6X764</accession>
<name>A0A4U6X764_9PEZI</name>
<proteinExistence type="predicted"/>
<dbReference type="EMBL" id="PJEX01000319">
    <property type="protein sequence ID" value="TKW51308.1"/>
    <property type="molecule type" value="Genomic_DNA"/>
</dbReference>
<sequence>MLRFLCLPGAYGSSDKFQVQLVSSPSLPRPHAYNSVLAPILKELTEDGTAQFHFIHGPCKAVPPAGFEDYFGAPPYYRFIEPDRDVEKSHSDDVLARIRDFPQCETAEDTMRDLMREGIATTHRSTDRAIKYLADIVAKRGPFDGIIGYSEGATVASTFMLYEQRRLKRSGIKPAFKYGIFFAGWPPVDPKTHALVLSDETDERIEARTLHIIGSLDPYVDGSMALYNMCDPDTAYLFDHAKGHTLPRDKDTIKELGDIIRETQTEMREEGVLTSS</sequence>
<dbReference type="GO" id="GO:0019748">
    <property type="term" value="P:secondary metabolic process"/>
    <property type="evidence" value="ECO:0007669"/>
    <property type="project" value="TreeGrafter"/>
</dbReference>